<sequence>MAQGLTGTAIGRRLGISPRTVTKHQEKLYRKLQVSDRVTAVLRAQSWGLLPVNEELRPASPESPDSSARRPLPVDEDLRR</sequence>
<dbReference type="PANTHER" id="PTHR44688">
    <property type="entry name" value="DNA-BINDING TRANSCRIPTIONAL ACTIVATOR DEVR_DOSR"/>
    <property type="match status" value="1"/>
</dbReference>
<comment type="caution">
    <text evidence="6">The sequence shown here is derived from an EMBL/GenBank/DDBJ whole genome shotgun (WGS) entry which is preliminary data.</text>
</comment>
<keyword evidence="3" id="KW-0804">Transcription</keyword>
<dbReference type="PROSITE" id="PS50043">
    <property type="entry name" value="HTH_LUXR_2"/>
    <property type="match status" value="1"/>
</dbReference>
<evidence type="ECO:0000259" key="5">
    <source>
        <dbReference type="PROSITE" id="PS50043"/>
    </source>
</evidence>
<dbReference type="AlphaFoldDB" id="A0A5M3WN86"/>
<dbReference type="SUPFAM" id="SSF46894">
    <property type="entry name" value="C-terminal effector domain of the bipartite response regulators"/>
    <property type="match status" value="1"/>
</dbReference>
<dbReference type="InterPro" id="IPR016032">
    <property type="entry name" value="Sig_transdc_resp-reg_C-effctor"/>
</dbReference>
<evidence type="ECO:0000256" key="1">
    <source>
        <dbReference type="ARBA" id="ARBA00023015"/>
    </source>
</evidence>
<gene>
    <name evidence="6" type="ORF">Amac_013530</name>
</gene>
<organism evidence="6 7">
    <name type="scientific">Acrocarpospora macrocephala</name>
    <dbReference type="NCBI Taxonomy" id="150177"/>
    <lineage>
        <taxon>Bacteria</taxon>
        <taxon>Bacillati</taxon>
        <taxon>Actinomycetota</taxon>
        <taxon>Actinomycetes</taxon>
        <taxon>Streptosporangiales</taxon>
        <taxon>Streptosporangiaceae</taxon>
        <taxon>Acrocarpospora</taxon>
    </lineage>
</organism>
<feature type="region of interest" description="Disordered" evidence="4">
    <location>
        <begin position="52"/>
        <end position="80"/>
    </location>
</feature>
<keyword evidence="7" id="KW-1185">Reference proteome</keyword>
<dbReference type="InterPro" id="IPR036388">
    <property type="entry name" value="WH-like_DNA-bd_sf"/>
</dbReference>
<accession>A0A5M3WN86</accession>
<dbReference type="Gene3D" id="1.10.10.10">
    <property type="entry name" value="Winged helix-like DNA-binding domain superfamily/Winged helix DNA-binding domain"/>
    <property type="match status" value="1"/>
</dbReference>
<proteinExistence type="predicted"/>
<evidence type="ECO:0000313" key="6">
    <source>
        <dbReference type="EMBL" id="GES07758.1"/>
    </source>
</evidence>
<feature type="domain" description="HTH luxR-type" evidence="5">
    <location>
        <begin position="1"/>
        <end position="48"/>
    </location>
</feature>
<dbReference type="PANTHER" id="PTHR44688:SF16">
    <property type="entry name" value="DNA-BINDING TRANSCRIPTIONAL ACTIVATOR DEVR_DOSR"/>
    <property type="match status" value="1"/>
</dbReference>
<dbReference type="GO" id="GO:0003677">
    <property type="term" value="F:DNA binding"/>
    <property type="evidence" value="ECO:0007669"/>
    <property type="project" value="UniProtKB-KW"/>
</dbReference>
<dbReference type="Proteomes" id="UP000331127">
    <property type="component" value="Unassembled WGS sequence"/>
</dbReference>
<keyword evidence="2" id="KW-0238">DNA-binding</keyword>
<name>A0A5M3WN86_9ACTN</name>
<dbReference type="InterPro" id="IPR000792">
    <property type="entry name" value="Tscrpt_reg_LuxR_C"/>
</dbReference>
<dbReference type="Pfam" id="PF00196">
    <property type="entry name" value="GerE"/>
    <property type="match status" value="1"/>
</dbReference>
<evidence type="ECO:0000313" key="7">
    <source>
        <dbReference type="Proteomes" id="UP000331127"/>
    </source>
</evidence>
<dbReference type="EMBL" id="BLAE01000007">
    <property type="protein sequence ID" value="GES07758.1"/>
    <property type="molecule type" value="Genomic_DNA"/>
</dbReference>
<dbReference type="CDD" id="cd06170">
    <property type="entry name" value="LuxR_C_like"/>
    <property type="match status" value="1"/>
</dbReference>
<dbReference type="GO" id="GO:0006355">
    <property type="term" value="P:regulation of DNA-templated transcription"/>
    <property type="evidence" value="ECO:0007669"/>
    <property type="project" value="InterPro"/>
</dbReference>
<evidence type="ECO:0000256" key="2">
    <source>
        <dbReference type="ARBA" id="ARBA00023125"/>
    </source>
</evidence>
<keyword evidence="1" id="KW-0805">Transcription regulation</keyword>
<evidence type="ECO:0000256" key="3">
    <source>
        <dbReference type="ARBA" id="ARBA00023163"/>
    </source>
</evidence>
<protein>
    <recommendedName>
        <fullName evidence="5">HTH luxR-type domain-containing protein</fullName>
    </recommendedName>
</protein>
<reference evidence="6 7" key="1">
    <citation type="submission" date="2019-10" db="EMBL/GenBank/DDBJ databases">
        <title>Whole genome shotgun sequence of Acrocarpospora macrocephala NBRC 16266.</title>
        <authorList>
            <person name="Ichikawa N."/>
            <person name="Kimura A."/>
            <person name="Kitahashi Y."/>
            <person name="Komaki H."/>
            <person name="Oguchi A."/>
        </authorList>
    </citation>
    <scope>NUCLEOTIDE SEQUENCE [LARGE SCALE GENOMIC DNA]</scope>
    <source>
        <strain evidence="6 7">NBRC 16266</strain>
    </source>
</reference>
<dbReference type="SMART" id="SM00421">
    <property type="entry name" value="HTH_LUXR"/>
    <property type="match status" value="1"/>
</dbReference>
<evidence type="ECO:0000256" key="4">
    <source>
        <dbReference type="SAM" id="MobiDB-lite"/>
    </source>
</evidence>